<dbReference type="EMBL" id="JAQNDN010000011">
    <property type="protein sequence ID" value="MDC0670342.1"/>
    <property type="molecule type" value="Genomic_DNA"/>
</dbReference>
<keyword evidence="2" id="KW-1185">Reference proteome</keyword>
<dbReference type="Proteomes" id="UP001217838">
    <property type="component" value="Unassembled WGS sequence"/>
</dbReference>
<gene>
    <name evidence="1" type="ORF">POL58_21485</name>
</gene>
<dbReference type="RefSeq" id="WP_272000168.1">
    <property type="nucleotide sequence ID" value="NZ_JAQNDN010000011.1"/>
</dbReference>
<comment type="caution">
    <text evidence="1">The sequence shown here is derived from an EMBL/GenBank/DDBJ whole genome shotgun (WGS) entry which is preliminary data.</text>
</comment>
<sequence length="549" mass="61219">MVSIPRTLENALLDQYVVPFVGAGVSRSVERVAGGAMFPTWMELLMEAAERLESDGKLPEASVVRGLLTKRSPDYLAAASHAREGMGSGWFPFLRTRIDRPRRELRDGSLALPRAIWKLPSRLVVTTNYDQVLRFALDDHAGDMIQINVDATAELSGMMRGRVERPTVWHLHGHIQDTQRLILTPDGYNELYPSKDVDASYAAALAALRYLLAARTFLFIGFSLDDEKFGAQIEWVDRAFAGAVGPHYMLVRARDLDGARRRLDKVGCIELLPFDDHGEPLVRMIETLAAAGRTNRATAEVMAPVTFAPQPENEPLALVQRAQTPKETLVEVGGDNNAGPGATAPAAEDDELTSAAVRRSYRLVYQYQRRVFDRLAELTDALAAMGLAFERWDPALYSRPAKSTTEFFRRPYWAWDLLPAYHLRLVFSASVAEDRSARRIVVSVVADDGFRARSSRDEPDPRFFAPAEQSRTELRVDMMRVTDPQMSLNEAWVLYRSYAGALVDGYDHEIAVGGGACAFRAFRVDMDVVLAPAGIEGALVSPIREWFER</sequence>
<organism evidence="1 2">
    <name type="scientific">Nannocystis radixulma</name>
    <dbReference type="NCBI Taxonomy" id="2995305"/>
    <lineage>
        <taxon>Bacteria</taxon>
        <taxon>Pseudomonadati</taxon>
        <taxon>Myxococcota</taxon>
        <taxon>Polyangia</taxon>
        <taxon>Nannocystales</taxon>
        <taxon>Nannocystaceae</taxon>
        <taxon>Nannocystis</taxon>
    </lineage>
</organism>
<dbReference type="Pfam" id="PF13289">
    <property type="entry name" value="SIR2_2"/>
    <property type="match status" value="1"/>
</dbReference>
<evidence type="ECO:0000313" key="1">
    <source>
        <dbReference type="EMBL" id="MDC0670342.1"/>
    </source>
</evidence>
<reference evidence="1 2" key="1">
    <citation type="submission" date="2022-11" db="EMBL/GenBank/DDBJ databases">
        <title>Minimal conservation of predation-associated metabolite biosynthetic gene clusters underscores biosynthetic potential of Myxococcota including descriptions for ten novel species: Archangium lansinium sp. nov., Myxococcus landrumus sp. nov., Nannocystis bai.</title>
        <authorList>
            <person name="Ahearne A."/>
            <person name="Stevens C."/>
            <person name="Dowd S."/>
        </authorList>
    </citation>
    <scope>NUCLEOTIDE SEQUENCE [LARGE SCALE GENOMIC DNA]</scope>
    <source>
        <strain evidence="1 2">NCELM</strain>
    </source>
</reference>
<evidence type="ECO:0000313" key="2">
    <source>
        <dbReference type="Proteomes" id="UP001217838"/>
    </source>
</evidence>
<proteinExistence type="predicted"/>
<protein>
    <submittedName>
        <fullName evidence="1">SIR2 family protein</fullName>
    </submittedName>
</protein>
<accession>A0ABT5BBC6</accession>
<name>A0ABT5BBC6_9BACT</name>